<accession>A0A6A4IN34</accession>
<feature type="compositionally biased region" description="Acidic residues" evidence="13">
    <location>
        <begin position="52"/>
        <end position="72"/>
    </location>
</feature>
<evidence type="ECO:0000256" key="2">
    <source>
        <dbReference type="ARBA" id="ARBA00004496"/>
    </source>
</evidence>
<dbReference type="Pfam" id="PF09405">
    <property type="entry name" value="Btz"/>
    <property type="match status" value="1"/>
</dbReference>
<keyword evidence="7" id="KW-0509">mRNA transport</keyword>
<evidence type="ECO:0000256" key="13">
    <source>
        <dbReference type="SAM" id="MobiDB-lite"/>
    </source>
</evidence>
<dbReference type="GO" id="GO:0006397">
    <property type="term" value="P:mRNA processing"/>
    <property type="evidence" value="ECO:0007669"/>
    <property type="project" value="UniProtKB-KW"/>
</dbReference>
<dbReference type="GO" id="GO:0000184">
    <property type="term" value="P:nuclear-transcribed mRNA catabolic process, nonsense-mediated decay"/>
    <property type="evidence" value="ECO:0007669"/>
    <property type="project" value="UniProtKB-KW"/>
</dbReference>
<keyword evidence="5" id="KW-0963">Cytoplasm</keyword>
<dbReference type="OrthoDB" id="3361414at2759"/>
<evidence type="ECO:0000256" key="6">
    <source>
        <dbReference type="ARBA" id="ARBA00022664"/>
    </source>
</evidence>
<feature type="region of interest" description="Disordered" evidence="13">
    <location>
        <begin position="263"/>
        <end position="320"/>
    </location>
</feature>
<proteinExistence type="inferred from homology"/>
<keyword evidence="11" id="KW-0508">mRNA splicing</keyword>
<evidence type="ECO:0000313" key="16">
    <source>
        <dbReference type="Proteomes" id="UP000799118"/>
    </source>
</evidence>
<feature type="compositionally biased region" description="Basic and acidic residues" evidence="13">
    <location>
        <begin position="211"/>
        <end position="228"/>
    </location>
</feature>
<dbReference type="GO" id="GO:0005737">
    <property type="term" value="C:cytoplasm"/>
    <property type="evidence" value="ECO:0007669"/>
    <property type="project" value="UniProtKB-SubCell"/>
</dbReference>
<dbReference type="GO" id="GO:0008380">
    <property type="term" value="P:RNA splicing"/>
    <property type="evidence" value="ECO:0007669"/>
    <property type="project" value="UniProtKB-KW"/>
</dbReference>
<dbReference type="GO" id="GO:0003729">
    <property type="term" value="F:mRNA binding"/>
    <property type="evidence" value="ECO:0007669"/>
    <property type="project" value="InterPro"/>
</dbReference>
<dbReference type="AlphaFoldDB" id="A0A6A4IN34"/>
<feature type="region of interest" description="Disordered" evidence="13">
    <location>
        <begin position="189"/>
        <end position="243"/>
    </location>
</feature>
<evidence type="ECO:0000256" key="5">
    <source>
        <dbReference type="ARBA" id="ARBA00022490"/>
    </source>
</evidence>
<keyword evidence="12" id="KW-0539">Nucleus</keyword>
<keyword evidence="16" id="KW-1185">Reference proteome</keyword>
<protein>
    <recommendedName>
        <fullName evidence="14">Btz domain-containing protein</fullName>
    </recommendedName>
</protein>
<feature type="region of interest" description="Disordered" evidence="13">
    <location>
        <begin position="1"/>
        <end position="143"/>
    </location>
</feature>
<comment type="similarity">
    <text evidence="3">Belongs to the CASC3 family.</text>
</comment>
<evidence type="ECO:0000256" key="12">
    <source>
        <dbReference type="ARBA" id="ARBA00023242"/>
    </source>
</evidence>
<dbReference type="GO" id="GO:0051028">
    <property type="term" value="P:mRNA transport"/>
    <property type="evidence" value="ECO:0007669"/>
    <property type="project" value="UniProtKB-KW"/>
</dbReference>
<evidence type="ECO:0000256" key="1">
    <source>
        <dbReference type="ARBA" id="ARBA00004123"/>
    </source>
</evidence>
<keyword evidence="4" id="KW-0813">Transport</keyword>
<evidence type="ECO:0000256" key="10">
    <source>
        <dbReference type="ARBA" id="ARBA00023161"/>
    </source>
</evidence>
<organism evidence="15 16">
    <name type="scientific">Gymnopus androsaceus JB14</name>
    <dbReference type="NCBI Taxonomy" id="1447944"/>
    <lineage>
        <taxon>Eukaryota</taxon>
        <taxon>Fungi</taxon>
        <taxon>Dikarya</taxon>
        <taxon>Basidiomycota</taxon>
        <taxon>Agaricomycotina</taxon>
        <taxon>Agaricomycetes</taxon>
        <taxon>Agaricomycetidae</taxon>
        <taxon>Agaricales</taxon>
        <taxon>Marasmiineae</taxon>
        <taxon>Omphalotaceae</taxon>
        <taxon>Gymnopus</taxon>
    </lineage>
</organism>
<sequence>MPAPVASSSSTRTVSNGVPASGKKTRVVRRRGRANLGIDSDEEIEREARTDSEEEEEEAYSSDSSTDSDTEPASDLPNDHPRALTPNTSHSPERVDSFFKSGSWADEAAEQEGLPVIDFNDLRQKNPPLTPRRPPGQTARQAYQQKLEADPSYVPTVGEFWGHDDRLLDKDLRSLSGWWRGRWQGGFRGRGRGRPFPREQHVQPETPVNREWTHDGFEEMKQNEDGRRPIRGRGTFSPSVKAGRVWFSKKPEHMWTKQAESYLYSDPSSRPRQGNPASVRVKLPSQKTAAVRVPIQDSTSKSSDQPPSASTANDSDYGDRVLVVRLPKPVPVVEEPSLEDVFTVRPRLRISETYPITR</sequence>
<gene>
    <name evidence="15" type="ORF">BT96DRAFT_458612</name>
</gene>
<evidence type="ECO:0000256" key="11">
    <source>
        <dbReference type="ARBA" id="ARBA00023187"/>
    </source>
</evidence>
<evidence type="ECO:0000256" key="3">
    <source>
        <dbReference type="ARBA" id="ARBA00009548"/>
    </source>
</evidence>
<dbReference type="GO" id="GO:0035145">
    <property type="term" value="C:exon-exon junction complex"/>
    <property type="evidence" value="ECO:0007669"/>
    <property type="project" value="InterPro"/>
</dbReference>
<dbReference type="Proteomes" id="UP000799118">
    <property type="component" value="Unassembled WGS sequence"/>
</dbReference>
<feature type="compositionally biased region" description="Basic residues" evidence="13">
    <location>
        <begin position="23"/>
        <end position="33"/>
    </location>
</feature>
<dbReference type="InterPro" id="IPR018545">
    <property type="entry name" value="Btz_dom"/>
</dbReference>
<feature type="compositionally biased region" description="Polar residues" evidence="13">
    <location>
        <begin position="296"/>
        <end position="314"/>
    </location>
</feature>
<evidence type="ECO:0000313" key="15">
    <source>
        <dbReference type="EMBL" id="KAE9409825.1"/>
    </source>
</evidence>
<evidence type="ECO:0000256" key="4">
    <source>
        <dbReference type="ARBA" id="ARBA00022448"/>
    </source>
</evidence>
<comment type="subcellular location">
    <subcellularLocation>
        <location evidence="2">Cytoplasm</location>
    </subcellularLocation>
    <subcellularLocation>
        <location evidence="1">Nucleus</location>
    </subcellularLocation>
</comment>
<reference evidence="15" key="1">
    <citation type="journal article" date="2019" name="Environ. Microbiol.">
        <title>Fungal ecological strategies reflected in gene transcription - a case study of two litter decomposers.</title>
        <authorList>
            <person name="Barbi F."/>
            <person name="Kohler A."/>
            <person name="Barry K."/>
            <person name="Baskaran P."/>
            <person name="Daum C."/>
            <person name="Fauchery L."/>
            <person name="Ihrmark K."/>
            <person name="Kuo A."/>
            <person name="LaButti K."/>
            <person name="Lipzen A."/>
            <person name="Morin E."/>
            <person name="Grigoriev I.V."/>
            <person name="Henrissat B."/>
            <person name="Lindahl B."/>
            <person name="Martin F."/>
        </authorList>
    </citation>
    <scope>NUCLEOTIDE SEQUENCE</scope>
    <source>
        <strain evidence="15">JB14</strain>
    </source>
</reference>
<evidence type="ECO:0000259" key="14">
    <source>
        <dbReference type="Pfam" id="PF09405"/>
    </source>
</evidence>
<keyword evidence="8" id="KW-0810">Translation regulation</keyword>
<dbReference type="EMBL" id="ML769386">
    <property type="protein sequence ID" value="KAE9409825.1"/>
    <property type="molecule type" value="Genomic_DNA"/>
</dbReference>
<evidence type="ECO:0000256" key="8">
    <source>
        <dbReference type="ARBA" id="ARBA00022845"/>
    </source>
</evidence>
<evidence type="ECO:0000256" key="9">
    <source>
        <dbReference type="ARBA" id="ARBA00022884"/>
    </source>
</evidence>
<keyword evidence="9" id="KW-0694">RNA-binding</keyword>
<keyword evidence="6" id="KW-0507">mRNA processing</keyword>
<evidence type="ECO:0000256" key="7">
    <source>
        <dbReference type="ARBA" id="ARBA00022816"/>
    </source>
</evidence>
<feature type="compositionally biased region" description="Polar residues" evidence="13">
    <location>
        <begin position="266"/>
        <end position="276"/>
    </location>
</feature>
<feature type="compositionally biased region" description="Polar residues" evidence="13">
    <location>
        <begin position="1"/>
        <end position="18"/>
    </location>
</feature>
<name>A0A6A4IN34_9AGAR</name>
<keyword evidence="10" id="KW-0866">Nonsense-mediated mRNA decay</keyword>
<dbReference type="GO" id="GO:0006417">
    <property type="term" value="P:regulation of translation"/>
    <property type="evidence" value="ECO:0007669"/>
    <property type="project" value="UniProtKB-KW"/>
</dbReference>
<feature type="domain" description="Btz" evidence="14">
    <location>
        <begin position="140"/>
        <end position="226"/>
    </location>
</feature>